<dbReference type="SMART" id="SM00209">
    <property type="entry name" value="TSP1"/>
    <property type="match status" value="1"/>
</dbReference>
<dbReference type="InterPro" id="IPR000884">
    <property type="entry name" value="TSP1_rpt"/>
</dbReference>
<sequence>MPAPLLEKSERNNVARWFTVEMAHALQYVTVEWAKYTFQNGLSRQHIVDPFGENVSFHRRYVNEHEVDDSRVHQQQLQAYEPVLTAVSPDGLFTGVIAHHCPMQDRLEEDNLENKPTLDPMFPRNYTCSIELRVFDNKGHKLLSKYNYNLPGHDSRIIGFSLHSPKGTNNLQQYHLTMLSWDRYSADRQVCRCKDKAGCILKPWSAVCHRNQYNLAKNDVYVWSSWIGFCHRQHDECDLFLCVKDCNHIAVPNSSSWSCSRGSEDSECWEAPAFAGTLGGRAAVGVVRLEPTEKPRDLATEFQGVKQRWQSSIILYPDNPYFNRAHMFKCSGGDKAYRGIFQVDVGATFENPDIPSTARVVRSCYLREYNDASPIIPQELLAGEGACAGCESWGVVTDTRCTGFTSWCVSSYGASHAPGIYLNGKFSQVGTMFLSTWDLAGYTARQLGNYRYANLRVAQVFPVEPPSGNSFTSLMFDIFYVIDFVTPSEHMRWGPVAMSELRVARCQQKQEDMNVSFTLLNHDTLRRVWAPEFLNVQAFREASDVVIVSENAIEQHASFTIYSQDKLGITSSFDTLIGPIGALATGSRSYGNRWVNANSGRSKVSGPAAAVRLGQMVPLDNEVTGGETWATPRFTDEQTKLLRDAVAMTAQVTEACPNSNGQLVLFPCSGGSCSYIPFKLPQPSSDIFSSTALTGAVDRNILTAGPTFPGKASTGATFFFDELSDVWEFVAIFERKVSKQRDDLYFIFHHTETAEAARLKGGIGGDLPVPLPAPHQKGIYEAEQGAVYKWSEMDIRGVRAISIRYKTKGDFPATLKEIQVKGKPQKCPPHGFFADSSCPIVEIRPNTVTELDCEGEWGEWSMCDNQCRRTRFFNIKRHPRPGGKPCLLFEKNPCDACEMWFTGGISSTRAPSTTAWSTRSTLRTTQVFTRNTTTTKEPLMIGGMPWYFIVAIAVANAGLLLVILGTAWCVLQRRHRQLSIILHLQESRELAEAEEKAHNAEALAAAAKEAARANVEGTPLASQPEAQSTTIKLTGTSPVHLKQRGWKTKDKRGKKHTSDAPVLRTPASKEEFFEPVP</sequence>
<reference evidence="4" key="1">
    <citation type="journal article" date="2015" name="PLoS ONE">
        <title>Comprehensive Evaluation of Toxoplasma gondii VEG and Neospora caninum LIV Genomes with Tachyzoite Stage Transcriptome and Proteome Defines Novel Transcript Features.</title>
        <authorList>
            <person name="Ramaprasad A."/>
            <person name="Mourier T."/>
            <person name="Naeem R."/>
            <person name="Malas T.B."/>
            <person name="Moussa E."/>
            <person name="Panigrahi A."/>
            <person name="Vermont S.J."/>
            <person name="Otto T.D."/>
            <person name="Wastling J."/>
            <person name="Pain A."/>
        </authorList>
    </citation>
    <scope>NUCLEOTIDE SEQUENCE</scope>
    <source>
        <strain evidence="4">VEG</strain>
    </source>
</reference>
<keyword evidence="3" id="KW-0812">Transmembrane</keyword>
<feature type="compositionally biased region" description="Basic and acidic residues" evidence="2">
    <location>
        <begin position="1067"/>
        <end position="1077"/>
    </location>
</feature>
<accession>A0A0F7V3F5</accession>
<feature type="compositionally biased region" description="Polar residues" evidence="2">
    <location>
        <begin position="1020"/>
        <end position="1037"/>
    </location>
</feature>
<feature type="region of interest" description="Disordered" evidence="2">
    <location>
        <begin position="1018"/>
        <end position="1077"/>
    </location>
</feature>
<protein>
    <recommendedName>
        <fullName evidence="5">Transmembrane protein</fullName>
    </recommendedName>
</protein>
<dbReference type="PROSITE" id="PS50092">
    <property type="entry name" value="TSP1"/>
    <property type="match status" value="1"/>
</dbReference>
<gene>
    <name evidence="4" type="ORF">BN1205_059695</name>
</gene>
<evidence type="ECO:0000256" key="2">
    <source>
        <dbReference type="SAM" id="MobiDB-lite"/>
    </source>
</evidence>
<organism evidence="4">
    <name type="scientific">Toxoplasma gondii (strain ATCC 50861 / VEG)</name>
    <dbReference type="NCBI Taxonomy" id="432359"/>
    <lineage>
        <taxon>Eukaryota</taxon>
        <taxon>Sar</taxon>
        <taxon>Alveolata</taxon>
        <taxon>Apicomplexa</taxon>
        <taxon>Conoidasida</taxon>
        <taxon>Coccidia</taxon>
        <taxon>Eucoccidiorida</taxon>
        <taxon>Eimeriorina</taxon>
        <taxon>Sarcocystidae</taxon>
        <taxon>Toxoplasma</taxon>
    </lineage>
</organism>
<evidence type="ECO:0000256" key="1">
    <source>
        <dbReference type="SAM" id="Coils"/>
    </source>
</evidence>
<name>A0A0F7V3F5_TOXGV</name>
<feature type="transmembrane region" description="Helical" evidence="3">
    <location>
        <begin position="946"/>
        <end position="971"/>
    </location>
</feature>
<feature type="compositionally biased region" description="Basic residues" evidence="2">
    <location>
        <begin position="1041"/>
        <end position="1055"/>
    </location>
</feature>
<keyword evidence="3" id="KW-0472">Membrane</keyword>
<proteinExistence type="predicted"/>
<feature type="coiled-coil region" evidence="1">
    <location>
        <begin position="983"/>
        <end position="1010"/>
    </location>
</feature>
<evidence type="ECO:0000313" key="4">
    <source>
        <dbReference type="EMBL" id="CEL77000.1"/>
    </source>
</evidence>
<dbReference type="EMBL" id="LN714500">
    <property type="protein sequence ID" value="CEL77000.1"/>
    <property type="molecule type" value="Genomic_DNA"/>
</dbReference>
<keyword evidence="3" id="KW-1133">Transmembrane helix</keyword>
<evidence type="ECO:0008006" key="5">
    <source>
        <dbReference type="Google" id="ProtNLM"/>
    </source>
</evidence>
<dbReference type="AlphaFoldDB" id="A0A0F7V3F5"/>
<evidence type="ECO:0000256" key="3">
    <source>
        <dbReference type="SAM" id="Phobius"/>
    </source>
</evidence>
<keyword evidence="1" id="KW-0175">Coiled coil</keyword>